<dbReference type="Proteomes" id="UP000828390">
    <property type="component" value="Unassembled WGS sequence"/>
</dbReference>
<name>A0A9D4BVE8_DREPO</name>
<comment type="caution">
    <text evidence="1">The sequence shown here is derived from an EMBL/GenBank/DDBJ whole genome shotgun (WGS) entry which is preliminary data.</text>
</comment>
<evidence type="ECO:0000313" key="1">
    <source>
        <dbReference type="EMBL" id="KAH3710612.1"/>
    </source>
</evidence>
<proteinExistence type="predicted"/>
<sequence>MEDRDKVWAEAAERIIAKRSGKVLAVAAKCMPWAYRGNCLHGRTYLTTVGGSDTNDSECNLVENSQYMQNSVSPVAGQSRAFHDQTFRNSSGHGRPWYGWRRLECAFIPRRWETVPMVEVWVCKGGDRSVENRKWQRSVPPFPLHDPR</sequence>
<keyword evidence="2" id="KW-1185">Reference proteome</keyword>
<dbReference type="EMBL" id="JAIWYP010000014">
    <property type="protein sequence ID" value="KAH3710612.1"/>
    <property type="molecule type" value="Genomic_DNA"/>
</dbReference>
<reference evidence="1" key="1">
    <citation type="journal article" date="2019" name="bioRxiv">
        <title>The Genome of the Zebra Mussel, Dreissena polymorpha: A Resource for Invasive Species Research.</title>
        <authorList>
            <person name="McCartney M.A."/>
            <person name="Auch B."/>
            <person name="Kono T."/>
            <person name="Mallez S."/>
            <person name="Zhang Y."/>
            <person name="Obille A."/>
            <person name="Becker A."/>
            <person name="Abrahante J.E."/>
            <person name="Garbe J."/>
            <person name="Badalamenti J.P."/>
            <person name="Herman A."/>
            <person name="Mangelson H."/>
            <person name="Liachko I."/>
            <person name="Sullivan S."/>
            <person name="Sone E.D."/>
            <person name="Koren S."/>
            <person name="Silverstein K.A.T."/>
            <person name="Beckman K.B."/>
            <person name="Gohl D.M."/>
        </authorList>
    </citation>
    <scope>NUCLEOTIDE SEQUENCE</scope>
    <source>
        <strain evidence="1">Duluth1</strain>
        <tissue evidence="1">Whole animal</tissue>
    </source>
</reference>
<organism evidence="1 2">
    <name type="scientific">Dreissena polymorpha</name>
    <name type="common">Zebra mussel</name>
    <name type="synonym">Mytilus polymorpha</name>
    <dbReference type="NCBI Taxonomy" id="45954"/>
    <lineage>
        <taxon>Eukaryota</taxon>
        <taxon>Metazoa</taxon>
        <taxon>Spiralia</taxon>
        <taxon>Lophotrochozoa</taxon>
        <taxon>Mollusca</taxon>
        <taxon>Bivalvia</taxon>
        <taxon>Autobranchia</taxon>
        <taxon>Heteroconchia</taxon>
        <taxon>Euheterodonta</taxon>
        <taxon>Imparidentia</taxon>
        <taxon>Neoheterodontei</taxon>
        <taxon>Myida</taxon>
        <taxon>Dreissenoidea</taxon>
        <taxon>Dreissenidae</taxon>
        <taxon>Dreissena</taxon>
    </lineage>
</organism>
<reference evidence="1" key="2">
    <citation type="submission" date="2020-11" db="EMBL/GenBank/DDBJ databases">
        <authorList>
            <person name="McCartney M.A."/>
            <person name="Auch B."/>
            <person name="Kono T."/>
            <person name="Mallez S."/>
            <person name="Becker A."/>
            <person name="Gohl D.M."/>
            <person name="Silverstein K.A.T."/>
            <person name="Koren S."/>
            <person name="Bechman K.B."/>
            <person name="Herman A."/>
            <person name="Abrahante J.E."/>
            <person name="Garbe J."/>
        </authorList>
    </citation>
    <scope>NUCLEOTIDE SEQUENCE</scope>
    <source>
        <strain evidence="1">Duluth1</strain>
        <tissue evidence="1">Whole animal</tissue>
    </source>
</reference>
<evidence type="ECO:0000313" key="2">
    <source>
        <dbReference type="Proteomes" id="UP000828390"/>
    </source>
</evidence>
<accession>A0A9D4BVE8</accession>
<gene>
    <name evidence="1" type="ORF">DPMN_070101</name>
</gene>
<dbReference type="AlphaFoldDB" id="A0A9D4BVE8"/>
<protein>
    <submittedName>
        <fullName evidence="1">Uncharacterized protein</fullName>
    </submittedName>
</protein>